<proteinExistence type="inferred from homology"/>
<evidence type="ECO:0000313" key="6">
    <source>
        <dbReference type="Proteomes" id="UP000660729"/>
    </source>
</evidence>
<dbReference type="OrthoDB" id="504689at2759"/>
<dbReference type="PANTHER" id="PTHR30546">
    <property type="entry name" value="FLAVODOXIN-RELATED PROTEIN WRBA-RELATED"/>
    <property type="match status" value="1"/>
</dbReference>
<dbReference type="NCBIfam" id="TIGR01755">
    <property type="entry name" value="flav_wrbA"/>
    <property type="match status" value="1"/>
</dbReference>
<dbReference type="Gene3D" id="3.40.50.360">
    <property type="match status" value="1"/>
</dbReference>
<sequence length="205" mass="22469">MAPKIAIVFYSIWGNVQDLALAEAQGIEQAGGKADLYRIPETLPKEILDKMGPTPPHSSVSELTEHETLEKYDGILFGIPTRYGNMPAQWKTWWDGTGGMWQKGSFFGKYAGVFITTGALGGGQESTALAMMSTFAHHGMIYKPLGYKTTFAQQSNLDEIRGGSAWGAGTFAGHGGVRRPTELELSMARQQGKDFYEHLAKIKFD</sequence>
<dbReference type="PANTHER" id="PTHR30546:SF23">
    <property type="entry name" value="FLAVOPROTEIN-LIKE PROTEIN YCP4-RELATED"/>
    <property type="match status" value="1"/>
</dbReference>
<dbReference type="SUPFAM" id="SSF52218">
    <property type="entry name" value="Flavoproteins"/>
    <property type="match status" value="1"/>
</dbReference>
<evidence type="ECO:0000256" key="3">
    <source>
        <dbReference type="ARBA" id="ARBA00022490"/>
    </source>
</evidence>
<evidence type="ECO:0000256" key="2">
    <source>
        <dbReference type="ARBA" id="ARBA00006961"/>
    </source>
</evidence>
<comment type="subcellular location">
    <subcellularLocation>
        <location evidence="1">Cytoplasm</location>
    </subcellularLocation>
</comment>
<keyword evidence="6" id="KW-1185">Reference proteome</keyword>
<dbReference type="GO" id="GO:0005737">
    <property type="term" value="C:cytoplasm"/>
    <property type="evidence" value="ECO:0007669"/>
    <property type="project" value="UniProtKB-SubCell"/>
</dbReference>
<dbReference type="AlphaFoldDB" id="A0A8H6R8Z9"/>
<name>A0A8H6R8Z9_9PEZI</name>
<dbReference type="GO" id="GO:0003955">
    <property type="term" value="F:NAD(P)H dehydrogenase (quinone) activity"/>
    <property type="evidence" value="ECO:0007669"/>
    <property type="project" value="InterPro"/>
</dbReference>
<dbReference type="InterPro" id="IPR005025">
    <property type="entry name" value="FMN_Rdtase-like_dom"/>
</dbReference>
<dbReference type="Pfam" id="PF03358">
    <property type="entry name" value="FMN_red"/>
    <property type="match status" value="1"/>
</dbReference>
<dbReference type="InterPro" id="IPR029039">
    <property type="entry name" value="Flavoprotein-like_sf"/>
</dbReference>
<evidence type="ECO:0000313" key="5">
    <source>
        <dbReference type="EMBL" id="KAF7187515.1"/>
    </source>
</evidence>
<comment type="similarity">
    <text evidence="2">Belongs to the WrbA family.</text>
</comment>
<gene>
    <name evidence="5" type="ORF">HII31_11139</name>
</gene>
<reference evidence="5" key="1">
    <citation type="submission" date="2020-04" db="EMBL/GenBank/DDBJ databases">
        <title>Draft genome resource of the tomato pathogen Pseudocercospora fuligena.</title>
        <authorList>
            <person name="Zaccaron A."/>
        </authorList>
    </citation>
    <scope>NUCLEOTIDE SEQUENCE</scope>
    <source>
        <strain evidence="5">PF001</strain>
    </source>
</reference>
<accession>A0A8H6R8Z9</accession>
<keyword evidence="3" id="KW-0963">Cytoplasm</keyword>
<dbReference type="InterPro" id="IPR010089">
    <property type="entry name" value="Flavoprotein_WrbA-like"/>
</dbReference>
<dbReference type="PROSITE" id="PS50902">
    <property type="entry name" value="FLAVODOXIN_LIKE"/>
    <property type="match status" value="1"/>
</dbReference>
<protein>
    <submittedName>
        <fullName evidence="5">Minor allergen Alt a 7</fullName>
    </submittedName>
</protein>
<dbReference type="EMBL" id="JABCIY010000227">
    <property type="protein sequence ID" value="KAF7187515.1"/>
    <property type="molecule type" value="Genomic_DNA"/>
</dbReference>
<dbReference type="InterPro" id="IPR008254">
    <property type="entry name" value="Flavodoxin/NO_synth"/>
</dbReference>
<feature type="domain" description="Flavodoxin-like" evidence="4">
    <location>
        <begin position="5"/>
        <end position="196"/>
    </location>
</feature>
<organism evidence="5 6">
    <name type="scientific">Pseudocercospora fuligena</name>
    <dbReference type="NCBI Taxonomy" id="685502"/>
    <lineage>
        <taxon>Eukaryota</taxon>
        <taxon>Fungi</taxon>
        <taxon>Dikarya</taxon>
        <taxon>Ascomycota</taxon>
        <taxon>Pezizomycotina</taxon>
        <taxon>Dothideomycetes</taxon>
        <taxon>Dothideomycetidae</taxon>
        <taxon>Mycosphaerellales</taxon>
        <taxon>Mycosphaerellaceae</taxon>
        <taxon>Pseudocercospora</taxon>
    </lineage>
</organism>
<evidence type="ECO:0000256" key="1">
    <source>
        <dbReference type="ARBA" id="ARBA00004496"/>
    </source>
</evidence>
<dbReference type="Proteomes" id="UP000660729">
    <property type="component" value="Unassembled WGS sequence"/>
</dbReference>
<comment type="caution">
    <text evidence="5">The sequence shown here is derived from an EMBL/GenBank/DDBJ whole genome shotgun (WGS) entry which is preliminary data.</text>
</comment>
<dbReference type="NCBIfam" id="NF002999">
    <property type="entry name" value="PRK03767.1"/>
    <property type="match status" value="1"/>
</dbReference>
<dbReference type="FunFam" id="3.40.50.360:FF:000001">
    <property type="entry name" value="NAD(P)H dehydrogenase (Quinone) FQR1-like"/>
    <property type="match status" value="1"/>
</dbReference>
<evidence type="ECO:0000259" key="4">
    <source>
        <dbReference type="PROSITE" id="PS50902"/>
    </source>
</evidence>
<dbReference type="GO" id="GO:0016020">
    <property type="term" value="C:membrane"/>
    <property type="evidence" value="ECO:0007669"/>
    <property type="project" value="TreeGrafter"/>
</dbReference>
<dbReference type="GO" id="GO:0010181">
    <property type="term" value="F:FMN binding"/>
    <property type="evidence" value="ECO:0007669"/>
    <property type="project" value="InterPro"/>
</dbReference>